<dbReference type="Proteomes" id="UP001209803">
    <property type="component" value="Chromosome"/>
</dbReference>
<feature type="transmembrane region" description="Helical" evidence="2">
    <location>
        <begin position="423"/>
        <end position="446"/>
    </location>
</feature>
<name>A0ABY8FD23_9HYPH</name>
<dbReference type="EMBL" id="CP120863">
    <property type="protein sequence ID" value="WFE92544.1"/>
    <property type="molecule type" value="Genomic_DNA"/>
</dbReference>
<evidence type="ECO:0000256" key="3">
    <source>
        <dbReference type="SAM" id="SignalP"/>
    </source>
</evidence>
<feature type="transmembrane region" description="Helical" evidence="2">
    <location>
        <begin position="395"/>
        <end position="417"/>
    </location>
</feature>
<feature type="domain" description="DUF2207" evidence="4">
    <location>
        <begin position="26"/>
        <end position="217"/>
    </location>
</feature>
<evidence type="ECO:0000313" key="6">
    <source>
        <dbReference type="EMBL" id="WFE92544.1"/>
    </source>
</evidence>
<organism evidence="6 7">
    <name type="scientific">Roseibium porphyridii</name>
    <dbReference type="NCBI Taxonomy" id="2866279"/>
    <lineage>
        <taxon>Bacteria</taxon>
        <taxon>Pseudomonadati</taxon>
        <taxon>Pseudomonadota</taxon>
        <taxon>Alphaproteobacteria</taxon>
        <taxon>Hyphomicrobiales</taxon>
        <taxon>Stappiaceae</taxon>
        <taxon>Roseibium</taxon>
    </lineage>
</organism>
<feature type="region of interest" description="Disordered" evidence="1">
    <location>
        <begin position="614"/>
        <end position="643"/>
    </location>
</feature>
<evidence type="ECO:0000259" key="5">
    <source>
        <dbReference type="Pfam" id="PF20990"/>
    </source>
</evidence>
<evidence type="ECO:0000256" key="2">
    <source>
        <dbReference type="SAM" id="Phobius"/>
    </source>
</evidence>
<feature type="domain" description="Predicted membrane protein YciQ-like C-terminal" evidence="5">
    <location>
        <begin position="457"/>
        <end position="566"/>
    </location>
</feature>
<feature type="transmembrane region" description="Helical" evidence="2">
    <location>
        <begin position="486"/>
        <end position="506"/>
    </location>
</feature>
<feature type="transmembrane region" description="Helical" evidence="2">
    <location>
        <begin position="458"/>
        <end position="480"/>
    </location>
</feature>
<evidence type="ECO:0000256" key="1">
    <source>
        <dbReference type="SAM" id="MobiDB-lite"/>
    </source>
</evidence>
<dbReference type="Pfam" id="PF09972">
    <property type="entry name" value="DUF2207"/>
    <property type="match status" value="1"/>
</dbReference>
<feature type="chain" id="PRO_5047037916" evidence="3">
    <location>
        <begin position="24"/>
        <end position="643"/>
    </location>
</feature>
<protein>
    <submittedName>
        <fullName evidence="6">DUF2207 domain-containing protein</fullName>
    </submittedName>
</protein>
<keyword evidence="3" id="KW-0732">Signal</keyword>
<feature type="signal peptide" evidence="3">
    <location>
        <begin position="1"/>
        <end position="23"/>
    </location>
</feature>
<feature type="transmembrane region" description="Helical" evidence="2">
    <location>
        <begin position="242"/>
        <end position="260"/>
    </location>
</feature>
<feature type="compositionally biased region" description="Gly residues" evidence="1">
    <location>
        <begin position="626"/>
        <end position="643"/>
    </location>
</feature>
<sequence>MKSLIASGLAWVGFLVAMASAGADERILNYVSDIEVAASGALTVTETITVQAEGDQIKRGIFRDIPLTAKSAGGRSYRVGFKLLSVLQDGRAAAHFTKENGAGVRIYIGEESILLRPGTYTYTIQYETDRQIRFFSSHDELYWNVTGNEWAFPIDKASARVVLPEGIRATDWTGYTGFFGATGQDFSAQPEDNGRAVVFSTTRPLSPEEGLTVVVTMPVGSITQPTGTRKLLQLASDFRIELIGGAGVLLVWLYYLWAWLRAGRDPAKGVIFPRFKPPAGMSPALARYVFKRGFSGGWVALSAACLNLAVKRRLKLDDSDGDMTISLISEGSEGRKPGEGLPRGEAALEKWLHRRGDPLTLNERNGKSIQLLGSTFTSAITSENHNVYFRNNGGYLIPGILLSLLTIAGLFVFVPVAENEREFLILLLFFSVFATAFAAVIGLLILQGARLVWRLMLTFALLSVALFGASLLAGLVTGALSTMQAVPVVVGILISGNILFFSIIGAPTRHGRAILDEIEGLRLYLTVAEKDRLNMTGVPDMSTVHFETLLPYAVALDVEKPWAEAFESWLASAAGSAASASYNPHWYSGSSFDARDISRSVGATASAMAGSFQSSLPAPSSSSSGSSGGSSGGGGGGGGGGGW</sequence>
<feature type="domain" description="Predicted membrane protein YciQ-like C-terminal" evidence="5">
    <location>
        <begin position="274"/>
        <end position="445"/>
    </location>
</feature>
<keyword evidence="2" id="KW-0472">Membrane</keyword>
<dbReference type="InterPro" id="IPR048389">
    <property type="entry name" value="YciQ-like_C"/>
</dbReference>
<keyword evidence="2" id="KW-0812">Transmembrane</keyword>
<keyword evidence="2" id="KW-1133">Transmembrane helix</keyword>
<keyword evidence="7" id="KW-1185">Reference proteome</keyword>
<dbReference type="Pfam" id="PF20990">
    <property type="entry name" value="DUF2207_C"/>
    <property type="match status" value="2"/>
</dbReference>
<reference evidence="6 7" key="1">
    <citation type="submission" date="2023-03" db="EMBL/GenBank/DDBJ databases">
        <title>Roseibium porphyridii sp. nov. and Roseibium rhodosorbium sp. nov. isolated from marine algae, Porphyridium cruentum and Rhodosorus marinus, respectively.</title>
        <authorList>
            <person name="Lee M.W."/>
            <person name="Choi B.J."/>
            <person name="Lee J.K."/>
            <person name="Choi D.G."/>
            <person name="Baek J.H."/>
            <person name="Bayburt H."/>
            <person name="Kim J.M."/>
            <person name="Han D.M."/>
            <person name="Kim K.H."/>
            <person name="Jeon C.O."/>
        </authorList>
    </citation>
    <scope>NUCLEOTIDE SEQUENCE [LARGE SCALE GENOMIC DNA]</scope>
    <source>
        <strain evidence="6 7">KMA01</strain>
    </source>
</reference>
<accession>A0ABY8FD23</accession>
<dbReference type="InterPro" id="IPR018702">
    <property type="entry name" value="DUF2207"/>
</dbReference>
<gene>
    <name evidence="6" type="ORF">K1718_22340</name>
</gene>
<proteinExistence type="predicted"/>
<evidence type="ECO:0000259" key="4">
    <source>
        <dbReference type="Pfam" id="PF09972"/>
    </source>
</evidence>
<evidence type="ECO:0000313" key="7">
    <source>
        <dbReference type="Proteomes" id="UP001209803"/>
    </source>
</evidence>